<reference evidence="3 4" key="1">
    <citation type="submission" date="2019-03" db="EMBL/GenBank/DDBJ databases">
        <title>This is whole genome sequence of Paenibacillus sp MS74 strain.</title>
        <authorList>
            <person name="Trinh H.N."/>
        </authorList>
    </citation>
    <scope>NUCLEOTIDE SEQUENCE [LARGE SCALE GENOMIC DNA]</scope>
    <source>
        <strain evidence="3 4">MS74</strain>
    </source>
</reference>
<dbReference type="Pfam" id="PF00535">
    <property type="entry name" value="Glycos_transf_2"/>
    <property type="match status" value="1"/>
</dbReference>
<comment type="caution">
    <text evidence="3">The sequence shown here is derived from an EMBL/GenBank/DDBJ whole genome shotgun (WGS) entry which is preliminary data.</text>
</comment>
<gene>
    <name evidence="3" type="ORF">E1757_18305</name>
</gene>
<dbReference type="InterPro" id="IPR029044">
    <property type="entry name" value="Nucleotide-diphossugar_trans"/>
</dbReference>
<dbReference type="PANTHER" id="PTHR48090">
    <property type="entry name" value="UNDECAPRENYL-PHOSPHATE 4-DEOXY-4-FORMAMIDO-L-ARABINOSE TRANSFERASE-RELATED"/>
    <property type="match status" value="1"/>
</dbReference>
<dbReference type="RefSeq" id="WP_133230665.1">
    <property type="nucleotide sequence ID" value="NZ_SMRT01000008.1"/>
</dbReference>
<dbReference type="Proteomes" id="UP000295636">
    <property type="component" value="Unassembled WGS sequence"/>
</dbReference>
<evidence type="ECO:0000313" key="3">
    <source>
        <dbReference type="EMBL" id="TDF96333.1"/>
    </source>
</evidence>
<keyword evidence="1" id="KW-0472">Membrane</keyword>
<dbReference type="Gene3D" id="3.90.550.10">
    <property type="entry name" value="Spore Coat Polysaccharide Biosynthesis Protein SpsA, Chain A"/>
    <property type="match status" value="1"/>
</dbReference>
<dbReference type="InterPro" id="IPR050256">
    <property type="entry name" value="Glycosyltransferase_2"/>
</dbReference>
<feature type="domain" description="Glycosyltransferase 2-like" evidence="2">
    <location>
        <begin position="9"/>
        <end position="138"/>
    </location>
</feature>
<sequence length="300" mass="34676">MILEENFLSVIMVARNCADVIEDKVNRLDCYLKSRFKHYEIIVVENFSRDNTLQLLKNCAAKLTILELARFHNVQQALRAGVDISIGDYILEIDEVRLDYDMDIIFTMYEACLKGNDFVICSPQKVSASSYLFYWIINKYFKGKLNTRIASSVLVLSSRRCQNKIVETGNVIINRNISYLLSGLQFEIIYLNIKYKNNRNLFENVNLMVDTLTYYTDILTRLALFVSFLFFFISLGALLFSLVSYFIKGAVEGWTSLIMFLGFSFSGVFLMFAILTKYLNSILQSTVNTKSYIFKSVMKK</sequence>
<name>A0A4R5KL82_9BACL</name>
<keyword evidence="3" id="KW-0808">Transferase</keyword>
<keyword evidence="4" id="KW-1185">Reference proteome</keyword>
<protein>
    <submittedName>
        <fullName evidence="3">Glycosyltransferase</fullName>
    </submittedName>
</protein>
<dbReference type="InterPro" id="IPR001173">
    <property type="entry name" value="Glyco_trans_2-like"/>
</dbReference>
<keyword evidence="1" id="KW-1133">Transmembrane helix</keyword>
<keyword evidence="1" id="KW-0812">Transmembrane</keyword>
<evidence type="ECO:0000259" key="2">
    <source>
        <dbReference type="Pfam" id="PF00535"/>
    </source>
</evidence>
<dbReference type="AlphaFoldDB" id="A0A4R5KL82"/>
<accession>A0A4R5KL82</accession>
<dbReference type="EMBL" id="SMRT01000008">
    <property type="protein sequence ID" value="TDF96333.1"/>
    <property type="molecule type" value="Genomic_DNA"/>
</dbReference>
<feature type="transmembrane region" description="Helical" evidence="1">
    <location>
        <begin position="253"/>
        <end position="275"/>
    </location>
</feature>
<dbReference type="SUPFAM" id="SSF53448">
    <property type="entry name" value="Nucleotide-diphospho-sugar transferases"/>
    <property type="match status" value="1"/>
</dbReference>
<dbReference type="GO" id="GO:0016740">
    <property type="term" value="F:transferase activity"/>
    <property type="evidence" value="ECO:0007669"/>
    <property type="project" value="UniProtKB-KW"/>
</dbReference>
<dbReference type="OrthoDB" id="9807778at2"/>
<proteinExistence type="predicted"/>
<evidence type="ECO:0000313" key="4">
    <source>
        <dbReference type="Proteomes" id="UP000295636"/>
    </source>
</evidence>
<feature type="transmembrane region" description="Helical" evidence="1">
    <location>
        <begin position="222"/>
        <end position="247"/>
    </location>
</feature>
<organism evidence="3 4">
    <name type="scientific">Paenibacillus piri</name>
    <dbReference type="NCBI Taxonomy" id="2547395"/>
    <lineage>
        <taxon>Bacteria</taxon>
        <taxon>Bacillati</taxon>
        <taxon>Bacillota</taxon>
        <taxon>Bacilli</taxon>
        <taxon>Bacillales</taxon>
        <taxon>Paenibacillaceae</taxon>
        <taxon>Paenibacillus</taxon>
    </lineage>
</organism>
<evidence type="ECO:0000256" key="1">
    <source>
        <dbReference type="SAM" id="Phobius"/>
    </source>
</evidence>